<feature type="transmembrane region" description="Helical" evidence="8">
    <location>
        <begin position="328"/>
        <end position="348"/>
    </location>
</feature>
<dbReference type="GO" id="GO:0000319">
    <property type="term" value="F:sulfite transmembrane transporter activity"/>
    <property type="evidence" value="ECO:0007669"/>
    <property type="project" value="TreeGrafter"/>
</dbReference>
<evidence type="ECO:0000313" key="10">
    <source>
        <dbReference type="Proteomes" id="UP000000771"/>
    </source>
</evidence>
<feature type="transmembrane region" description="Helical" evidence="8">
    <location>
        <begin position="187"/>
        <end position="209"/>
    </location>
</feature>
<dbReference type="GO" id="GO:0005886">
    <property type="term" value="C:plasma membrane"/>
    <property type="evidence" value="ECO:0007669"/>
    <property type="project" value="UniProtKB-SubCell"/>
</dbReference>
<dbReference type="PANTHER" id="PTHR31686:SF1">
    <property type="entry name" value="SULFITE EFFLUX PUMP SSU1"/>
    <property type="match status" value="1"/>
</dbReference>
<keyword evidence="3" id="KW-0813">Transport</keyword>
<accession>C7M307</accession>
<dbReference type="PANTHER" id="PTHR31686">
    <property type="match status" value="1"/>
</dbReference>
<evidence type="ECO:0000256" key="8">
    <source>
        <dbReference type="SAM" id="Phobius"/>
    </source>
</evidence>
<keyword evidence="7 8" id="KW-0472">Membrane</keyword>
<dbReference type="InterPro" id="IPR004695">
    <property type="entry name" value="SLAC1/Mae1/Ssu1/TehA"/>
</dbReference>
<dbReference type="InterPro" id="IPR038665">
    <property type="entry name" value="Voltage-dep_anion_channel_sf"/>
</dbReference>
<dbReference type="Gene3D" id="1.50.10.150">
    <property type="entry name" value="Voltage-dependent anion channel"/>
    <property type="match status" value="1"/>
</dbReference>
<evidence type="ECO:0000256" key="5">
    <source>
        <dbReference type="ARBA" id="ARBA00022692"/>
    </source>
</evidence>
<evidence type="ECO:0000256" key="6">
    <source>
        <dbReference type="ARBA" id="ARBA00022989"/>
    </source>
</evidence>
<dbReference type="STRING" id="525909.Afer_0433"/>
<dbReference type="HOGENOM" id="CLU_030057_6_4_11"/>
<name>C7M307_ACIFD</name>
<evidence type="ECO:0000256" key="1">
    <source>
        <dbReference type="ARBA" id="ARBA00004651"/>
    </source>
</evidence>
<feature type="transmembrane region" description="Helical" evidence="8">
    <location>
        <begin position="121"/>
        <end position="142"/>
    </location>
</feature>
<dbReference type="InterPro" id="IPR051629">
    <property type="entry name" value="Sulfite_efflux_TDT"/>
</dbReference>
<feature type="transmembrane region" description="Helical" evidence="8">
    <location>
        <begin position="221"/>
        <end position="243"/>
    </location>
</feature>
<dbReference type="KEGG" id="afo:Afer_0433"/>
<organism evidence="9 10">
    <name type="scientific">Acidimicrobium ferrooxidans (strain DSM 10331 / JCM 15462 / NBRC 103882 / ICP)</name>
    <dbReference type="NCBI Taxonomy" id="525909"/>
    <lineage>
        <taxon>Bacteria</taxon>
        <taxon>Bacillati</taxon>
        <taxon>Actinomycetota</taxon>
        <taxon>Acidimicrobiia</taxon>
        <taxon>Acidimicrobiales</taxon>
        <taxon>Acidimicrobiaceae</taxon>
        <taxon>Acidimicrobium</taxon>
    </lineage>
</organism>
<evidence type="ECO:0000256" key="7">
    <source>
        <dbReference type="ARBA" id="ARBA00023136"/>
    </source>
</evidence>
<protein>
    <submittedName>
        <fullName evidence="9">C4-dicarboxylate transporter/malic acid transport protein</fullName>
    </submittedName>
</protein>
<feature type="transmembrane region" description="Helical" evidence="8">
    <location>
        <begin position="20"/>
        <end position="41"/>
    </location>
</feature>
<feature type="transmembrane region" description="Helical" evidence="8">
    <location>
        <begin position="154"/>
        <end position="175"/>
    </location>
</feature>
<keyword evidence="5 8" id="KW-0812">Transmembrane</keyword>
<feature type="transmembrane region" description="Helical" evidence="8">
    <location>
        <begin position="80"/>
        <end position="101"/>
    </location>
</feature>
<gene>
    <name evidence="9" type="ordered locus">Afer_0433</name>
</gene>
<dbReference type="Pfam" id="PF03595">
    <property type="entry name" value="SLAC1"/>
    <property type="match status" value="1"/>
</dbReference>
<feature type="transmembrane region" description="Helical" evidence="8">
    <location>
        <begin position="47"/>
        <end position="68"/>
    </location>
</feature>
<evidence type="ECO:0000256" key="4">
    <source>
        <dbReference type="ARBA" id="ARBA00022475"/>
    </source>
</evidence>
<keyword evidence="4" id="KW-1003">Cell membrane</keyword>
<feature type="transmembrane region" description="Helical" evidence="8">
    <location>
        <begin position="297"/>
        <end position="322"/>
    </location>
</feature>
<dbReference type="OrthoDB" id="958273at2"/>
<dbReference type="EMBL" id="CP001631">
    <property type="protein sequence ID" value="ACU53401.1"/>
    <property type="molecule type" value="Genomic_DNA"/>
</dbReference>
<evidence type="ECO:0000256" key="2">
    <source>
        <dbReference type="ARBA" id="ARBA00008566"/>
    </source>
</evidence>
<reference evidence="9 10" key="1">
    <citation type="journal article" date="2009" name="Stand. Genomic Sci.">
        <title>Complete genome sequence of Acidimicrobium ferrooxidans type strain (ICP).</title>
        <authorList>
            <person name="Clum A."/>
            <person name="Nolan M."/>
            <person name="Lang E."/>
            <person name="Glavina Del Rio T."/>
            <person name="Tice H."/>
            <person name="Copeland A."/>
            <person name="Cheng J.F."/>
            <person name="Lucas S."/>
            <person name="Chen F."/>
            <person name="Bruce D."/>
            <person name="Goodwin L."/>
            <person name="Pitluck S."/>
            <person name="Ivanova N."/>
            <person name="Mavrommatis K."/>
            <person name="Mikhailova N."/>
            <person name="Pati A."/>
            <person name="Chen A."/>
            <person name="Palaniappan K."/>
            <person name="Goker M."/>
            <person name="Spring S."/>
            <person name="Land M."/>
            <person name="Hauser L."/>
            <person name="Chang Y.J."/>
            <person name="Jeffries C.C."/>
            <person name="Chain P."/>
            <person name="Bristow J."/>
            <person name="Eisen J.A."/>
            <person name="Markowitz V."/>
            <person name="Hugenholtz P."/>
            <person name="Kyrpides N.C."/>
            <person name="Klenk H.P."/>
            <person name="Lapidus A."/>
        </authorList>
    </citation>
    <scope>NUCLEOTIDE SEQUENCE [LARGE SCALE GENOMIC DNA]</scope>
    <source>
        <strain evidence="10">DSM 10331 / JCM 15462 / NBRC 103882 / ICP</strain>
    </source>
</reference>
<comment type="subcellular location">
    <subcellularLocation>
        <location evidence="1">Cell membrane</location>
        <topology evidence="1">Multi-pass membrane protein</topology>
    </subcellularLocation>
</comment>
<proteinExistence type="inferred from homology"/>
<comment type="similarity">
    <text evidence="2">Belongs to the tellurite-resistance/dicarboxylate transporter (TDT) family.</text>
</comment>
<keyword evidence="10" id="KW-1185">Reference proteome</keyword>
<feature type="transmembrane region" description="Helical" evidence="8">
    <location>
        <begin position="263"/>
        <end position="285"/>
    </location>
</feature>
<dbReference type="AlphaFoldDB" id="C7M307"/>
<keyword evidence="6 8" id="KW-1133">Transmembrane helix</keyword>
<sequence length="366" mass="38789">MNHTASRPTARRLPSLGFEYYSLIMGTGIVGVLLPTISPALTTIGRIIVVANAIGLLILALITVITFARHRLRLRQLLDNPARVLFLGCVPMAMSSVSNGIDKLEPNVLGSHAATTEGLGVWLVLTLVMTLVSVLYVPYRLFAHHLATLEDVNATWLLPIVPAEVTAFQLALVAPRFDHALAVDAVWGGYLLWAFSVPLALSLIALITLRLVTHHLPAPHLATSTWLILGPLGTGAAAIAALGHDLTVLTPSALSTTLAGAGVVGALILAGYGLWWLLVAGALSLEYLRRGTYPFTIGWWGFTFPLGVLTTGVGEIAIATHVSPIHDLAVGLAVALVALWTMVALRTLHAAIADRRRSVTGLALAD</sequence>
<dbReference type="eggNOG" id="COG1275">
    <property type="taxonomic scope" value="Bacteria"/>
</dbReference>
<dbReference type="RefSeq" id="WP_015797902.1">
    <property type="nucleotide sequence ID" value="NC_013124.1"/>
</dbReference>
<dbReference type="Proteomes" id="UP000000771">
    <property type="component" value="Chromosome"/>
</dbReference>
<evidence type="ECO:0000313" key="9">
    <source>
        <dbReference type="EMBL" id="ACU53401.1"/>
    </source>
</evidence>
<evidence type="ECO:0000256" key="3">
    <source>
        <dbReference type="ARBA" id="ARBA00022448"/>
    </source>
</evidence>